<feature type="signal peptide" evidence="1">
    <location>
        <begin position="1"/>
        <end position="22"/>
    </location>
</feature>
<dbReference type="PANTHER" id="PTHR36183">
    <property type="entry name" value="BETA-GLUCURONIDASE"/>
    <property type="match status" value="1"/>
</dbReference>
<dbReference type="AlphaFoldDB" id="A0A1V6SAN0"/>
<proteinExistence type="predicted"/>
<sequence length="526" mass="58658">MTSSLLLRSLLPFAASIGLVCANPSKIVDSRFLKVPSSPPAGRQIVDANYQSYSIEFSYMHDYAGNDTHPNEFSLRMLKNLEKISGAYPIMRIGGSTSNRAIYDANQKEAVIPTFDRPTDDQPSRLTIGPSWMESFHQWGKDIKYIYGLSFYDQNSSFIDGRDGIDETAIQAKVAYDSLGDQLYAFEIGNEMNLWQCTIDRPCDWTIDSYVSQWNDYANAVQAAIGNYENIFQGCVFTSLAGISYNTTPSWSVEDAVNAGMNSTKSKTIADHQYLGMSQMGCPGRGPVPTIEGNVLNRTQIHRLLYEHERIGNVTKDTGMKYVLGETNAIGCQGAPGISDVFAEALWSVDYILYLATLNIERVHFHMGTQYRYSPWQPIDYLNTTAQVKPLYYGNMMTSKIFAGGNKQVDLLLNETTLAAYTIYDAGEGRKRNCARPESVVVANMAMWNSTQLAHHRPYTKVQLPKEFKHGKVRRLTSPGVETSKHITFAGQWVDNKGYIRGREETEKLHGGSVLVGAGEAVLVSM</sequence>
<dbReference type="PANTHER" id="PTHR36183:SF2">
    <property type="entry name" value="BETA-GLUCURONIDASE C-TERMINAL DOMAIN-CONTAINING PROTEIN"/>
    <property type="match status" value="1"/>
</dbReference>
<evidence type="ECO:0000259" key="2">
    <source>
        <dbReference type="Pfam" id="PF16862"/>
    </source>
</evidence>
<keyword evidence="4" id="KW-1185">Reference proteome</keyword>
<dbReference type="InterPro" id="IPR052974">
    <property type="entry name" value="GH79_Enzymes"/>
</dbReference>
<feature type="domain" description="Beta-glucuronidase C-terminal" evidence="2">
    <location>
        <begin position="421"/>
        <end position="523"/>
    </location>
</feature>
<keyword evidence="1" id="KW-0732">Signal</keyword>
<dbReference type="OrthoDB" id="2831684at2759"/>
<organism evidence="3 4">
    <name type="scientific">Penicillium vulpinum</name>
    <dbReference type="NCBI Taxonomy" id="29845"/>
    <lineage>
        <taxon>Eukaryota</taxon>
        <taxon>Fungi</taxon>
        <taxon>Dikarya</taxon>
        <taxon>Ascomycota</taxon>
        <taxon>Pezizomycotina</taxon>
        <taxon>Eurotiomycetes</taxon>
        <taxon>Eurotiomycetidae</taxon>
        <taxon>Eurotiales</taxon>
        <taxon>Aspergillaceae</taxon>
        <taxon>Penicillium</taxon>
    </lineage>
</organism>
<evidence type="ECO:0000256" key="1">
    <source>
        <dbReference type="SAM" id="SignalP"/>
    </source>
</evidence>
<dbReference type="EMBL" id="MDYP01000003">
    <property type="protein sequence ID" value="OQE11087.1"/>
    <property type="molecule type" value="Genomic_DNA"/>
</dbReference>
<gene>
    <name evidence="3" type="ORF">PENVUL_c003G08581</name>
</gene>
<name>A0A1V6SAN0_9EURO</name>
<dbReference type="Gene3D" id="3.20.20.80">
    <property type="entry name" value="Glycosidases"/>
    <property type="match status" value="1"/>
</dbReference>
<dbReference type="Gene3D" id="2.60.40.1180">
    <property type="entry name" value="Golgi alpha-mannosidase II"/>
    <property type="match status" value="1"/>
</dbReference>
<comment type="caution">
    <text evidence="3">The sequence shown here is derived from an EMBL/GenBank/DDBJ whole genome shotgun (WGS) entry which is preliminary data.</text>
</comment>
<evidence type="ECO:0000313" key="4">
    <source>
        <dbReference type="Proteomes" id="UP000191518"/>
    </source>
</evidence>
<dbReference type="InterPro" id="IPR013780">
    <property type="entry name" value="Glyco_hydro_b"/>
</dbReference>
<accession>A0A1V6SAN0</accession>
<dbReference type="InterPro" id="IPR017853">
    <property type="entry name" value="GH"/>
</dbReference>
<protein>
    <recommendedName>
        <fullName evidence="2">Beta-glucuronidase C-terminal domain-containing protein</fullName>
    </recommendedName>
</protein>
<dbReference type="InterPro" id="IPR031728">
    <property type="entry name" value="GlcAase_C"/>
</dbReference>
<feature type="chain" id="PRO_5012890067" description="Beta-glucuronidase C-terminal domain-containing protein" evidence="1">
    <location>
        <begin position="23"/>
        <end position="526"/>
    </location>
</feature>
<reference evidence="4" key="1">
    <citation type="journal article" date="2017" name="Nat. Microbiol.">
        <title>Global analysis of biosynthetic gene clusters reveals vast potential of secondary metabolite production in Penicillium species.</title>
        <authorList>
            <person name="Nielsen J.C."/>
            <person name="Grijseels S."/>
            <person name="Prigent S."/>
            <person name="Ji B."/>
            <person name="Dainat J."/>
            <person name="Nielsen K.F."/>
            <person name="Frisvad J.C."/>
            <person name="Workman M."/>
            <person name="Nielsen J."/>
        </authorList>
    </citation>
    <scope>NUCLEOTIDE SEQUENCE [LARGE SCALE GENOMIC DNA]</scope>
    <source>
        <strain evidence="4">IBT 29486</strain>
    </source>
</reference>
<dbReference type="SUPFAM" id="SSF51445">
    <property type="entry name" value="(Trans)glycosidases"/>
    <property type="match status" value="1"/>
</dbReference>
<evidence type="ECO:0000313" key="3">
    <source>
        <dbReference type="EMBL" id="OQE11087.1"/>
    </source>
</evidence>
<dbReference type="Pfam" id="PF16862">
    <property type="entry name" value="Glyco_hydro_79C"/>
    <property type="match status" value="1"/>
</dbReference>
<dbReference type="Proteomes" id="UP000191518">
    <property type="component" value="Unassembled WGS sequence"/>
</dbReference>